<sequence>MEGAQGMFRWVVCQLDVLRKCLKVDALRKALKCLPKTLDETYARILVSIDENYSQDAFRILQWLVYSARPLRMEEMVEVIAIDTEQSQFNSENRLPDPRDLLTICSSLVTTISVTTEGDYGNSHQITELRLAHFSVKEYLISDRIRTGTVFQYDIQSRGEEEIAQSCLKYLLHFQRGVLTSGNLNTFPLALYAAEHWCRHFRALKAPDQASKLTMQLFQGDAFQNWIRLCDPDSDFERTNMKKNIRSIASPLYYTSREGLFEPVSLLLEKGADVNAQGGYYGNALQAASLGGHEAVAALLLEKGADVNAQNGGIYGNALQAASATG</sequence>
<dbReference type="EMBL" id="MU254622">
    <property type="protein sequence ID" value="KAG9240039.1"/>
    <property type="molecule type" value="Genomic_DNA"/>
</dbReference>
<dbReference type="SMART" id="SM00248">
    <property type="entry name" value="ANK"/>
    <property type="match status" value="2"/>
</dbReference>
<feature type="domain" description="GPI inositol-deacylase winged helix" evidence="2">
    <location>
        <begin position="53"/>
        <end position="145"/>
    </location>
</feature>
<dbReference type="PANTHER" id="PTHR10039">
    <property type="entry name" value="AMELOGENIN"/>
    <property type="match status" value="1"/>
</dbReference>
<dbReference type="Pfam" id="PF22939">
    <property type="entry name" value="WHD_GPIID"/>
    <property type="match status" value="1"/>
</dbReference>
<reference evidence="3" key="1">
    <citation type="journal article" date="2021" name="IMA Fungus">
        <title>Genomic characterization of three marine fungi, including Emericellopsis atlantica sp. nov. with signatures of a generalist lifestyle and marine biomass degradation.</title>
        <authorList>
            <person name="Hagestad O.C."/>
            <person name="Hou L."/>
            <person name="Andersen J.H."/>
            <person name="Hansen E.H."/>
            <person name="Altermark B."/>
            <person name="Li C."/>
            <person name="Kuhnert E."/>
            <person name="Cox R.J."/>
            <person name="Crous P.W."/>
            <person name="Spatafora J.W."/>
            <person name="Lail K."/>
            <person name="Amirebrahimi M."/>
            <person name="Lipzen A."/>
            <person name="Pangilinan J."/>
            <person name="Andreopoulos W."/>
            <person name="Hayes R.D."/>
            <person name="Ng V."/>
            <person name="Grigoriev I.V."/>
            <person name="Jackson S.A."/>
            <person name="Sutton T.D.S."/>
            <person name="Dobson A.D.W."/>
            <person name="Rama T."/>
        </authorList>
    </citation>
    <scope>NUCLEOTIDE SEQUENCE</scope>
    <source>
        <strain evidence="3">TRa3180A</strain>
    </source>
</reference>
<dbReference type="PROSITE" id="PS50297">
    <property type="entry name" value="ANK_REP_REGION"/>
    <property type="match status" value="2"/>
</dbReference>
<dbReference type="Pfam" id="PF12796">
    <property type="entry name" value="Ank_2"/>
    <property type="match status" value="1"/>
</dbReference>
<dbReference type="PANTHER" id="PTHR10039:SF16">
    <property type="entry name" value="GPI INOSITOL-DEACYLASE"/>
    <property type="match status" value="1"/>
</dbReference>
<evidence type="ECO:0000313" key="4">
    <source>
        <dbReference type="Proteomes" id="UP000887226"/>
    </source>
</evidence>
<feature type="repeat" description="ANK" evidence="1">
    <location>
        <begin position="247"/>
        <end position="279"/>
    </location>
</feature>
<dbReference type="Gene3D" id="1.25.40.20">
    <property type="entry name" value="Ankyrin repeat-containing domain"/>
    <property type="match status" value="1"/>
</dbReference>
<dbReference type="InterPro" id="IPR036770">
    <property type="entry name" value="Ankyrin_rpt-contain_sf"/>
</dbReference>
<comment type="caution">
    <text evidence="3">The sequence shown here is derived from an EMBL/GenBank/DDBJ whole genome shotgun (WGS) entry which is preliminary data.</text>
</comment>
<evidence type="ECO:0000256" key="1">
    <source>
        <dbReference type="PROSITE-ProRule" id="PRU00023"/>
    </source>
</evidence>
<organism evidence="3 4">
    <name type="scientific">Calycina marina</name>
    <dbReference type="NCBI Taxonomy" id="1763456"/>
    <lineage>
        <taxon>Eukaryota</taxon>
        <taxon>Fungi</taxon>
        <taxon>Dikarya</taxon>
        <taxon>Ascomycota</taxon>
        <taxon>Pezizomycotina</taxon>
        <taxon>Leotiomycetes</taxon>
        <taxon>Helotiales</taxon>
        <taxon>Pezizellaceae</taxon>
        <taxon>Calycina</taxon>
    </lineage>
</organism>
<gene>
    <name evidence="3" type="ORF">BJ878DRAFT_469094</name>
</gene>
<dbReference type="InterPro" id="IPR002110">
    <property type="entry name" value="Ankyrin_rpt"/>
</dbReference>
<evidence type="ECO:0000259" key="2">
    <source>
        <dbReference type="Pfam" id="PF22939"/>
    </source>
</evidence>
<accession>A0A9P7YUF9</accession>
<evidence type="ECO:0000313" key="3">
    <source>
        <dbReference type="EMBL" id="KAG9240039.1"/>
    </source>
</evidence>
<keyword evidence="4" id="KW-1185">Reference proteome</keyword>
<protein>
    <recommendedName>
        <fullName evidence="2">GPI inositol-deacylase winged helix domain-containing protein</fullName>
    </recommendedName>
</protein>
<dbReference type="SUPFAM" id="SSF48403">
    <property type="entry name" value="Ankyrin repeat"/>
    <property type="match status" value="1"/>
</dbReference>
<dbReference type="OrthoDB" id="1577640at2759"/>
<dbReference type="Proteomes" id="UP000887226">
    <property type="component" value="Unassembled WGS sequence"/>
</dbReference>
<dbReference type="AlphaFoldDB" id="A0A9P7YUF9"/>
<proteinExistence type="predicted"/>
<keyword evidence="1" id="KW-0040">ANK repeat</keyword>
<dbReference type="InterPro" id="IPR054471">
    <property type="entry name" value="GPIID_WHD"/>
</dbReference>
<dbReference type="PROSITE" id="PS50088">
    <property type="entry name" value="ANK_REPEAT"/>
    <property type="match status" value="2"/>
</dbReference>
<feature type="repeat" description="ANK" evidence="1">
    <location>
        <begin position="280"/>
        <end position="312"/>
    </location>
</feature>
<name>A0A9P7YUF9_9HELO</name>